<comment type="caution">
    <text evidence="1">The sequence shown here is derived from an EMBL/GenBank/DDBJ whole genome shotgun (WGS) entry which is preliminary data.</text>
</comment>
<protein>
    <submittedName>
        <fullName evidence="1">Uncharacterized protein</fullName>
    </submittedName>
</protein>
<accession>A0A0F9N3Z6</accession>
<reference evidence="1" key="1">
    <citation type="journal article" date="2015" name="Nature">
        <title>Complex archaea that bridge the gap between prokaryotes and eukaryotes.</title>
        <authorList>
            <person name="Spang A."/>
            <person name="Saw J.H."/>
            <person name="Jorgensen S.L."/>
            <person name="Zaremba-Niedzwiedzka K."/>
            <person name="Martijn J."/>
            <person name="Lind A.E."/>
            <person name="van Eijk R."/>
            <person name="Schleper C."/>
            <person name="Guy L."/>
            <person name="Ettema T.J."/>
        </authorList>
    </citation>
    <scope>NUCLEOTIDE SEQUENCE</scope>
</reference>
<sequence length="201" mass="24231">MSKFEFPIPGLINNRKASQSNVVLIQIITDCRILLTRIQKNKEMQAEYFRTNRLKPFLLNTIVLDIKTLYLFTKIFLDYFIKYITIFFFPPEFNLRHKSFNEHVKSLKKVISDDVWFNEYKEFILKYEKKVKFRIKYVRDKMITHRDSNLKESWSFDDGIKNFHIFFDKSSDSINIDIDLKNDVIKLGKKFSPILYPSILF</sequence>
<proteinExistence type="predicted"/>
<dbReference type="AlphaFoldDB" id="A0A0F9N3Z6"/>
<dbReference type="EMBL" id="LAZR01008844">
    <property type="protein sequence ID" value="KKM76227.1"/>
    <property type="molecule type" value="Genomic_DNA"/>
</dbReference>
<evidence type="ECO:0000313" key="1">
    <source>
        <dbReference type="EMBL" id="KKM76227.1"/>
    </source>
</evidence>
<organism evidence="1">
    <name type="scientific">marine sediment metagenome</name>
    <dbReference type="NCBI Taxonomy" id="412755"/>
    <lineage>
        <taxon>unclassified sequences</taxon>
        <taxon>metagenomes</taxon>
        <taxon>ecological metagenomes</taxon>
    </lineage>
</organism>
<gene>
    <name evidence="1" type="ORF">LCGC14_1382300</name>
</gene>
<name>A0A0F9N3Z6_9ZZZZ</name>